<dbReference type="HOGENOM" id="CLU_3232899_0_0_6"/>
<dbReference type="KEGG" id="ete:ETEE_3502"/>
<dbReference type="AlphaFoldDB" id="A0A076LTX2"/>
<proteinExistence type="predicted"/>
<sequence length="43" mass="4937">MFVFSLFSVRPHSSAGKKTANEFFFLSSALQRGAICYYAPRFR</sequence>
<evidence type="ECO:0000313" key="2">
    <source>
        <dbReference type="Proteomes" id="UP000028681"/>
    </source>
</evidence>
<accession>A0A076LTX2</accession>
<evidence type="ECO:0000313" key="1">
    <source>
        <dbReference type="EMBL" id="AIJ09923.1"/>
    </source>
</evidence>
<dbReference type="Proteomes" id="UP000028681">
    <property type="component" value="Chromosome"/>
</dbReference>
<reference evidence="1 2" key="1">
    <citation type="journal article" date="2012" name="PLoS ONE">
        <title>Edwardsiella comparative phylogenomics reveal the new intra/inter-species taxonomic relationships, virulence evolution and niche adaptation mechanisms.</title>
        <authorList>
            <person name="Yang M."/>
            <person name="Lv Y."/>
            <person name="Xiao J."/>
            <person name="Wu H."/>
            <person name="Zheng H."/>
            <person name="Liu Q."/>
            <person name="Zhang Y."/>
            <person name="Wang Q."/>
        </authorList>
    </citation>
    <scope>NUCLEOTIDE SEQUENCE [LARGE SCALE GENOMIC DNA]</scope>
    <source>
        <strain evidence="2">080813</strain>
    </source>
</reference>
<name>A0A076LTX2_9GAMM</name>
<gene>
    <name evidence="1" type="ORF">ETEE_3502</name>
</gene>
<dbReference type="EMBL" id="CP006664">
    <property type="protein sequence ID" value="AIJ09923.1"/>
    <property type="molecule type" value="Genomic_DNA"/>
</dbReference>
<protein>
    <submittedName>
        <fullName evidence="1">Uncharacterized protein</fullName>
    </submittedName>
</protein>
<organism evidence="1 2">
    <name type="scientific">Edwardsiella anguillarum ET080813</name>
    <dbReference type="NCBI Taxonomy" id="667120"/>
    <lineage>
        <taxon>Bacteria</taxon>
        <taxon>Pseudomonadati</taxon>
        <taxon>Pseudomonadota</taxon>
        <taxon>Gammaproteobacteria</taxon>
        <taxon>Enterobacterales</taxon>
        <taxon>Hafniaceae</taxon>
        <taxon>Edwardsiella</taxon>
    </lineage>
</organism>